<feature type="compositionally biased region" description="Basic and acidic residues" evidence="5">
    <location>
        <begin position="549"/>
        <end position="559"/>
    </location>
</feature>
<dbReference type="CDD" id="cd11387">
    <property type="entry name" value="bHLHzip_USF_MITF"/>
    <property type="match status" value="1"/>
</dbReference>
<evidence type="ECO:0000256" key="1">
    <source>
        <dbReference type="ARBA" id="ARBA00004123"/>
    </source>
</evidence>
<dbReference type="PANTHER" id="PTHR46117">
    <property type="entry name" value="FI24210P1"/>
    <property type="match status" value="1"/>
</dbReference>
<protein>
    <recommendedName>
        <fullName evidence="6">BHLH domain-containing protein</fullName>
    </recommendedName>
</protein>
<feature type="compositionally biased region" description="Low complexity" evidence="5">
    <location>
        <begin position="38"/>
        <end position="50"/>
    </location>
</feature>
<dbReference type="GO" id="GO:0000981">
    <property type="term" value="F:DNA-binding transcription factor activity, RNA polymerase II-specific"/>
    <property type="evidence" value="ECO:0007669"/>
    <property type="project" value="TreeGrafter"/>
</dbReference>
<dbReference type="Proteomes" id="UP000053664">
    <property type="component" value="Unassembled WGS sequence"/>
</dbReference>
<dbReference type="OrthoDB" id="690068at2759"/>
<feature type="compositionally biased region" description="Low complexity" evidence="5">
    <location>
        <begin position="495"/>
        <end position="511"/>
    </location>
</feature>
<reference evidence="7 8" key="1">
    <citation type="journal article" date="2013" name="Plant Cell">
        <title>The transition from a phytopathogenic smut ancestor to an anamorphic biocontrol agent deciphered by comparative whole-genome analysis.</title>
        <authorList>
            <person name="Lefebvre F."/>
            <person name="Joly D.L."/>
            <person name="Labbe C."/>
            <person name="Teichmann B."/>
            <person name="Linning R."/>
            <person name="Belzile F."/>
            <person name="Bakkeren G."/>
            <person name="Belanger R.R."/>
        </authorList>
    </citation>
    <scope>NUCLEOTIDE SEQUENCE [LARGE SCALE GENOMIC DNA]</scope>
    <source>
        <strain evidence="7 8">PF-1</strain>
    </source>
</reference>
<feature type="region of interest" description="Disordered" evidence="5">
    <location>
        <begin position="178"/>
        <end position="311"/>
    </location>
</feature>
<dbReference type="Pfam" id="PF00010">
    <property type="entry name" value="HLH"/>
    <property type="match status" value="1"/>
</dbReference>
<gene>
    <name evidence="7" type="ORF">PFL1_05014</name>
</gene>
<sequence length="989" mass="104881">MSFNGRPALSNGGAAPAQILMPKKRQHGFDLGPSTAVQGASASSQPSSSGFLASVADSKPLTASNSFIDTDILLSDDLWNQISAGTGHLSDFHHPDGVHDHHRSGLPHSHNGAMTPNDVSMTDDHAAQQPGHHHHAPLPHQSHHHQQPIGMPESFINIPQSQAADFFGIHAGSYQSFVSQSSHHDDHSLFGRDGAGSMEEEDSPDGSNGDTASTVATSVISPSSHGTMASSLSKSLQSGRHRRSGSSASSQAKGRTGRSISRPNLKTIAQEGSRKAERSPSQDRGGVGKAPTSRSRPSRRASIGPAAQAAVQASVHGHLRIDAQGAAVSVGAATKQEPRSPTFNLSSSSQSTQQRWSMFGGSGEVQDPTALQNLTLAEQHPYLWKQAVSQSQNGISSPASASLPTPLSFQASMQQLHLQTPPVPTPGLQSQSSMDEMPRDASAEPYNPFLFPPYAQMQEGASHGTKSEVSVPSQRAGSEASQDPSLMESVSQHGAPSSSPAQQSPSQSADADPADARKAPAASSKAVAAATARERKMSKSASQSAAKKALQDVREEAQGKGRPAADATSSGRNDDEDDEAVDDEDEEQPLANMSKSEAEAKRLAEKRRRRRESHNAVERRRRDNINEKITELATLLPEAMLLDAIATSTQGGNSGTFAPALTAKAALAAAAAAAAKGDTPPEGLLSGGQEADLTKCSTAAYAAALAPVHANSAALAAAQAKPNKGIILRKSVEYIRHLQQFLDMQMSRIGFLEAELQRHREAMQCSGTQMPSMPVQPIHDLFGFSSAFGADGSGGFFAGGAMGHDINTRSLMDLGAPPPPPPHPPQHPQQHCQEPQVLPAGPSETPHRKGGSQERPREDHVAATCLVDWLEGYDQRTGLPRRSSVDPIEEEDEHEGQERDSEQQQQRGRSRQAHGGRGDGKEGGAVEEEEERGRSRQRGNASSHSQHGSWPALEMTGARSPMQLLSDGGSKEDQLDREFTHLTDFKMEA</sequence>
<evidence type="ECO:0000313" key="8">
    <source>
        <dbReference type="Proteomes" id="UP000053664"/>
    </source>
</evidence>
<evidence type="ECO:0000313" key="7">
    <source>
        <dbReference type="EMBL" id="EPQ27476.1"/>
    </source>
</evidence>
<dbReference type="Gene3D" id="4.10.280.10">
    <property type="entry name" value="Helix-loop-helix DNA-binding domain"/>
    <property type="match status" value="1"/>
</dbReference>
<name>A0A061HA68_9BASI</name>
<dbReference type="GO" id="GO:0000978">
    <property type="term" value="F:RNA polymerase II cis-regulatory region sequence-specific DNA binding"/>
    <property type="evidence" value="ECO:0007669"/>
    <property type="project" value="TreeGrafter"/>
</dbReference>
<proteinExistence type="predicted"/>
<feature type="compositionally biased region" description="Low complexity" evidence="5">
    <location>
        <begin position="539"/>
        <end position="548"/>
    </location>
</feature>
<feature type="domain" description="BHLH" evidence="6">
    <location>
        <begin position="609"/>
        <end position="738"/>
    </location>
</feature>
<feature type="compositionally biased region" description="Low complexity" evidence="5">
    <location>
        <begin position="290"/>
        <end position="307"/>
    </location>
</feature>
<evidence type="ECO:0000256" key="5">
    <source>
        <dbReference type="SAM" id="MobiDB-lite"/>
    </source>
</evidence>
<dbReference type="EMBL" id="KE361639">
    <property type="protein sequence ID" value="EPQ27476.1"/>
    <property type="molecule type" value="Genomic_DNA"/>
</dbReference>
<keyword evidence="3" id="KW-0804">Transcription</keyword>
<keyword evidence="4" id="KW-0539">Nucleus</keyword>
<evidence type="ECO:0000259" key="6">
    <source>
        <dbReference type="PROSITE" id="PS50888"/>
    </source>
</evidence>
<dbReference type="InterPro" id="IPR011598">
    <property type="entry name" value="bHLH_dom"/>
</dbReference>
<dbReference type="HOGENOM" id="CLU_014488_0_0_1"/>
<feature type="compositionally biased region" description="Pro residues" evidence="5">
    <location>
        <begin position="816"/>
        <end position="827"/>
    </location>
</feature>
<feature type="compositionally biased region" description="Basic and acidic residues" evidence="5">
    <location>
        <begin position="613"/>
        <end position="622"/>
    </location>
</feature>
<accession>A0A061HA68</accession>
<evidence type="ECO:0000256" key="2">
    <source>
        <dbReference type="ARBA" id="ARBA00023015"/>
    </source>
</evidence>
<dbReference type="GO" id="GO:0005634">
    <property type="term" value="C:nucleus"/>
    <property type="evidence" value="ECO:0007669"/>
    <property type="project" value="UniProtKB-SubCell"/>
</dbReference>
<dbReference type="PANTHER" id="PTHR46117:SF3">
    <property type="entry name" value="FI24210P1"/>
    <property type="match status" value="1"/>
</dbReference>
<dbReference type="PROSITE" id="PS50888">
    <property type="entry name" value="BHLH"/>
    <property type="match status" value="1"/>
</dbReference>
<dbReference type="SUPFAM" id="SSF47459">
    <property type="entry name" value="HLH, helix-loop-helix DNA-binding domain"/>
    <property type="match status" value="1"/>
</dbReference>
<dbReference type="RefSeq" id="XP_007880734.1">
    <property type="nucleotide sequence ID" value="XM_007882543.1"/>
</dbReference>
<dbReference type="SMART" id="SM00353">
    <property type="entry name" value="HLH"/>
    <property type="match status" value="1"/>
</dbReference>
<dbReference type="KEGG" id="pfp:PFL1_05014"/>
<feature type="compositionally biased region" description="Basic and acidic residues" evidence="5">
    <location>
        <begin position="969"/>
        <end position="989"/>
    </location>
</feature>
<dbReference type="AlphaFoldDB" id="A0A061HA68"/>
<dbReference type="GeneID" id="19319113"/>
<feature type="compositionally biased region" description="Polar residues" evidence="5">
    <location>
        <begin position="467"/>
        <end position="494"/>
    </location>
</feature>
<feature type="compositionally biased region" description="Polar residues" evidence="5">
    <location>
        <begin position="205"/>
        <end position="234"/>
    </location>
</feature>
<organism evidence="7 8">
    <name type="scientific">Pseudozyma flocculosa PF-1</name>
    <dbReference type="NCBI Taxonomy" id="1277687"/>
    <lineage>
        <taxon>Eukaryota</taxon>
        <taxon>Fungi</taxon>
        <taxon>Dikarya</taxon>
        <taxon>Basidiomycota</taxon>
        <taxon>Ustilaginomycotina</taxon>
        <taxon>Ustilaginomycetes</taxon>
        <taxon>Ustilaginales</taxon>
        <taxon>Ustilaginaceae</taxon>
        <taxon>Pseudozyma</taxon>
    </lineage>
</organism>
<dbReference type="eggNOG" id="KOG1318">
    <property type="taxonomic scope" value="Eukaryota"/>
</dbReference>
<feature type="compositionally biased region" description="Basic and acidic residues" evidence="5">
    <location>
        <begin position="845"/>
        <end position="859"/>
    </location>
</feature>
<feature type="region of interest" description="Disordered" evidence="5">
    <location>
        <begin position="26"/>
        <end position="52"/>
    </location>
</feature>
<feature type="region of interest" description="Disordered" evidence="5">
    <location>
        <begin position="877"/>
        <end position="989"/>
    </location>
</feature>
<dbReference type="GO" id="GO:0046983">
    <property type="term" value="F:protein dimerization activity"/>
    <property type="evidence" value="ECO:0007669"/>
    <property type="project" value="InterPro"/>
</dbReference>
<feature type="compositionally biased region" description="Acidic residues" evidence="5">
    <location>
        <begin position="574"/>
        <end position="588"/>
    </location>
</feature>
<feature type="compositionally biased region" description="Basic and acidic residues" evidence="5">
    <location>
        <begin position="272"/>
        <end position="281"/>
    </location>
</feature>
<feature type="region of interest" description="Disordered" evidence="5">
    <location>
        <begin position="330"/>
        <end position="361"/>
    </location>
</feature>
<feature type="region of interest" description="Disordered" evidence="5">
    <location>
        <begin position="419"/>
        <end position="622"/>
    </location>
</feature>
<evidence type="ECO:0000256" key="3">
    <source>
        <dbReference type="ARBA" id="ARBA00023163"/>
    </source>
</evidence>
<dbReference type="InterPro" id="IPR036638">
    <property type="entry name" value="HLH_DNA-bd_sf"/>
</dbReference>
<feature type="compositionally biased region" description="Low complexity" evidence="5">
    <location>
        <begin position="519"/>
        <end position="531"/>
    </location>
</feature>
<keyword evidence="2" id="KW-0805">Transcription regulation</keyword>
<evidence type="ECO:0000256" key="4">
    <source>
        <dbReference type="ARBA" id="ARBA00023242"/>
    </source>
</evidence>
<feature type="region of interest" description="Disordered" evidence="5">
    <location>
        <begin position="93"/>
        <end position="152"/>
    </location>
</feature>
<dbReference type="InterPro" id="IPR051732">
    <property type="entry name" value="USF"/>
</dbReference>
<comment type="subcellular location">
    <subcellularLocation>
        <location evidence="1">Nucleus</location>
    </subcellularLocation>
</comment>
<feature type="region of interest" description="Disordered" evidence="5">
    <location>
        <begin position="808"/>
        <end position="859"/>
    </location>
</feature>
<feature type="compositionally biased region" description="Basic residues" evidence="5">
    <location>
        <begin position="131"/>
        <end position="146"/>
    </location>
</feature>